<dbReference type="PANTHER" id="PTHR10300:SF14">
    <property type="entry name" value="PROTEIN SARAH"/>
    <property type="match status" value="1"/>
</dbReference>
<gene>
    <name evidence="3" type="ORF">H4219_003954</name>
</gene>
<dbReference type="GO" id="GO:0019722">
    <property type="term" value="P:calcium-mediated signaling"/>
    <property type="evidence" value="ECO:0007669"/>
    <property type="project" value="InterPro"/>
</dbReference>
<feature type="region of interest" description="Disordered" evidence="2">
    <location>
        <begin position="154"/>
        <end position="258"/>
    </location>
</feature>
<dbReference type="GO" id="GO:0005737">
    <property type="term" value="C:cytoplasm"/>
    <property type="evidence" value="ECO:0007669"/>
    <property type="project" value="TreeGrafter"/>
</dbReference>
<sequence>MSDTNNDNEEHQPSNTLIAVFTNFNNQAADKAQELFNTIATPFYFTSLKTFRKCIVAYMSTAQAMDAMERYHGYKISENNTMYLGYTEHTPLTEDEIDYLPVPELEKQWLISPPGSPHVGWVQQREDPPNIHHVDKELNDHIKKRQDGVVSLRFDHSDDDEDVKSNISSPPPLDLDNPNPNNNSEIRLGITGFPQQSKCAESTASLSPSSSSSQRGSATSKPSTSSKPQLPLILIQDMDLIGETDDSKGENKDEALKK</sequence>
<dbReference type="SUPFAM" id="SSF54928">
    <property type="entry name" value="RNA-binding domain, RBD"/>
    <property type="match status" value="1"/>
</dbReference>
<dbReference type="InterPro" id="IPR006931">
    <property type="entry name" value="Calcipressin"/>
</dbReference>
<comment type="caution">
    <text evidence="3">The sequence shown here is derived from an EMBL/GenBank/DDBJ whole genome shotgun (WGS) entry which is preliminary data.</text>
</comment>
<protein>
    <recommendedName>
        <fullName evidence="5">Calcipressin-like protein</fullName>
    </recommendedName>
</protein>
<evidence type="ECO:0000313" key="4">
    <source>
        <dbReference type="Proteomes" id="UP001150538"/>
    </source>
</evidence>
<dbReference type="Gene3D" id="3.30.70.330">
    <property type="match status" value="1"/>
</dbReference>
<feature type="compositionally biased region" description="Basic and acidic residues" evidence="2">
    <location>
        <begin position="245"/>
        <end position="258"/>
    </location>
</feature>
<feature type="compositionally biased region" description="Low complexity" evidence="2">
    <location>
        <begin position="202"/>
        <end position="228"/>
    </location>
</feature>
<comment type="similarity">
    <text evidence="1">Belongs to the RCAN family.</text>
</comment>
<dbReference type="OrthoDB" id="17212at2759"/>
<dbReference type="GO" id="GO:0003676">
    <property type="term" value="F:nucleic acid binding"/>
    <property type="evidence" value="ECO:0007669"/>
    <property type="project" value="InterPro"/>
</dbReference>
<dbReference type="InterPro" id="IPR035979">
    <property type="entry name" value="RBD_domain_sf"/>
</dbReference>
<dbReference type="AlphaFoldDB" id="A0A9W8A2N5"/>
<evidence type="ECO:0000256" key="1">
    <source>
        <dbReference type="ARBA" id="ARBA00008209"/>
    </source>
</evidence>
<dbReference type="EMBL" id="JANBPU010000114">
    <property type="protein sequence ID" value="KAJ1916118.1"/>
    <property type="molecule type" value="Genomic_DNA"/>
</dbReference>
<dbReference type="GO" id="GO:0008597">
    <property type="term" value="F:calcium-dependent protein serine/threonine phosphatase regulator activity"/>
    <property type="evidence" value="ECO:0007669"/>
    <property type="project" value="TreeGrafter"/>
</dbReference>
<proteinExistence type="inferred from homology"/>
<name>A0A9W8A2N5_9FUNG</name>
<evidence type="ECO:0008006" key="5">
    <source>
        <dbReference type="Google" id="ProtNLM"/>
    </source>
</evidence>
<dbReference type="Pfam" id="PF04847">
    <property type="entry name" value="Calcipressin"/>
    <property type="match status" value="1"/>
</dbReference>
<reference evidence="3" key="1">
    <citation type="submission" date="2022-07" db="EMBL/GenBank/DDBJ databases">
        <title>Phylogenomic reconstructions and comparative analyses of Kickxellomycotina fungi.</title>
        <authorList>
            <person name="Reynolds N.K."/>
            <person name="Stajich J.E."/>
            <person name="Barry K."/>
            <person name="Grigoriev I.V."/>
            <person name="Crous P."/>
            <person name="Smith M.E."/>
        </authorList>
    </citation>
    <scope>NUCLEOTIDE SEQUENCE</scope>
    <source>
        <strain evidence="3">NBRC 100468</strain>
    </source>
</reference>
<dbReference type="InterPro" id="IPR012677">
    <property type="entry name" value="Nucleotide-bd_a/b_plait_sf"/>
</dbReference>
<dbReference type="PANTHER" id="PTHR10300">
    <property type="entry name" value="CALCIPRESSIN"/>
    <property type="match status" value="1"/>
</dbReference>
<keyword evidence="4" id="KW-1185">Reference proteome</keyword>
<feature type="compositionally biased region" description="Low complexity" evidence="2">
    <location>
        <begin position="174"/>
        <end position="183"/>
    </location>
</feature>
<evidence type="ECO:0000313" key="3">
    <source>
        <dbReference type="EMBL" id="KAJ1916118.1"/>
    </source>
</evidence>
<accession>A0A9W8A2N5</accession>
<organism evidence="3 4">
    <name type="scientific">Mycoemilia scoparia</name>
    <dbReference type="NCBI Taxonomy" id="417184"/>
    <lineage>
        <taxon>Eukaryota</taxon>
        <taxon>Fungi</taxon>
        <taxon>Fungi incertae sedis</taxon>
        <taxon>Zoopagomycota</taxon>
        <taxon>Kickxellomycotina</taxon>
        <taxon>Kickxellomycetes</taxon>
        <taxon>Kickxellales</taxon>
        <taxon>Kickxellaceae</taxon>
        <taxon>Mycoemilia</taxon>
    </lineage>
</organism>
<evidence type="ECO:0000256" key="2">
    <source>
        <dbReference type="SAM" id="MobiDB-lite"/>
    </source>
</evidence>
<dbReference type="GO" id="GO:0005634">
    <property type="term" value="C:nucleus"/>
    <property type="evidence" value="ECO:0007669"/>
    <property type="project" value="TreeGrafter"/>
</dbReference>
<dbReference type="Proteomes" id="UP001150538">
    <property type="component" value="Unassembled WGS sequence"/>
</dbReference>